<dbReference type="InterPro" id="IPR055357">
    <property type="entry name" value="LRR_At1g61320_AtMIF1"/>
</dbReference>
<reference evidence="2 3" key="1">
    <citation type="submission" date="2024-01" db="EMBL/GenBank/DDBJ databases">
        <title>The complete chloroplast genome sequence of Lithospermum erythrorhizon: insights into the phylogenetic relationship among Boraginaceae species and the maternal lineages of purple gromwells.</title>
        <authorList>
            <person name="Okada T."/>
            <person name="Watanabe K."/>
        </authorList>
    </citation>
    <scope>NUCLEOTIDE SEQUENCE [LARGE SCALE GENOMIC DNA]</scope>
</reference>
<dbReference type="InterPro" id="IPR036047">
    <property type="entry name" value="F-box-like_dom_sf"/>
</dbReference>
<sequence length="282" mass="32819">MGHDHEDRLSQLPETIINQILSYLPEKQVPQIYLLSKTFLQFMATRSTLYLRLTDDVKIRKKIDAILERYNQERLAITKFKLIVMTTLEDKNIIASTYRWLDIVINNMHLQEIELLIATSKNNNYNVPIGIFSLKNLRSLWITGINKSVSLSCDACQFDKQISGLRSLRTMRFHDLKIVSWLLKKLISNCVNIENLFLNRLDSPGLEKIEVHELEKINKLHIRFCEGLKDIDIENAPNLESVKVVYYSNTTRPNIRILGAEKLTDVTIDEINNIFHVAPLIW</sequence>
<dbReference type="Gene3D" id="3.80.10.10">
    <property type="entry name" value="Ribonuclease Inhibitor"/>
    <property type="match status" value="1"/>
</dbReference>
<feature type="domain" description="F-box" evidence="1">
    <location>
        <begin position="6"/>
        <end position="53"/>
    </location>
</feature>
<proteinExistence type="predicted"/>
<dbReference type="EMBL" id="BAABME010002946">
    <property type="protein sequence ID" value="GAA0156783.1"/>
    <property type="molecule type" value="Genomic_DNA"/>
</dbReference>
<accession>A0AAV3Q2U5</accession>
<dbReference type="SUPFAM" id="SSF81383">
    <property type="entry name" value="F-box domain"/>
    <property type="match status" value="1"/>
</dbReference>
<dbReference type="Pfam" id="PF23622">
    <property type="entry name" value="LRR_At1g61320_AtMIF1"/>
    <property type="match status" value="1"/>
</dbReference>
<dbReference type="InterPro" id="IPR053772">
    <property type="entry name" value="At1g61320/At1g61330-like"/>
</dbReference>
<dbReference type="SUPFAM" id="SSF52047">
    <property type="entry name" value="RNI-like"/>
    <property type="match status" value="1"/>
</dbReference>
<dbReference type="InterPro" id="IPR032675">
    <property type="entry name" value="LRR_dom_sf"/>
</dbReference>
<comment type="caution">
    <text evidence="2">The sequence shown here is derived from an EMBL/GenBank/DDBJ whole genome shotgun (WGS) entry which is preliminary data.</text>
</comment>
<evidence type="ECO:0000313" key="2">
    <source>
        <dbReference type="EMBL" id="GAA0156783.1"/>
    </source>
</evidence>
<evidence type="ECO:0000313" key="3">
    <source>
        <dbReference type="Proteomes" id="UP001454036"/>
    </source>
</evidence>
<gene>
    <name evidence="2" type="ORF">LIER_14188</name>
</gene>
<organism evidence="2 3">
    <name type="scientific">Lithospermum erythrorhizon</name>
    <name type="common">Purple gromwell</name>
    <name type="synonym">Lithospermum officinale var. erythrorhizon</name>
    <dbReference type="NCBI Taxonomy" id="34254"/>
    <lineage>
        <taxon>Eukaryota</taxon>
        <taxon>Viridiplantae</taxon>
        <taxon>Streptophyta</taxon>
        <taxon>Embryophyta</taxon>
        <taxon>Tracheophyta</taxon>
        <taxon>Spermatophyta</taxon>
        <taxon>Magnoliopsida</taxon>
        <taxon>eudicotyledons</taxon>
        <taxon>Gunneridae</taxon>
        <taxon>Pentapetalae</taxon>
        <taxon>asterids</taxon>
        <taxon>lamiids</taxon>
        <taxon>Boraginales</taxon>
        <taxon>Boraginaceae</taxon>
        <taxon>Boraginoideae</taxon>
        <taxon>Lithospermeae</taxon>
        <taxon>Lithospermum</taxon>
    </lineage>
</organism>
<dbReference type="Proteomes" id="UP001454036">
    <property type="component" value="Unassembled WGS sequence"/>
</dbReference>
<protein>
    <recommendedName>
        <fullName evidence="1">F-box domain-containing protein</fullName>
    </recommendedName>
</protein>
<dbReference type="PANTHER" id="PTHR34145">
    <property type="entry name" value="OS02G0105600 PROTEIN"/>
    <property type="match status" value="1"/>
</dbReference>
<name>A0AAV3Q2U5_LITER</name>
<dbReference type="PROSITE" id="PS50181">
    <property type="entry name" value="FBOX"/>
    <property type="match status" value="1"/>
</dbReference>
<evidence type="ECO:0000259" key="1">
    <source>
        <dbReference type="PROSITE" id="PS50181"/>
    </source>
</evidence>
<dbReference type="InterPro" id="IPR001810">
    <property type="entry name" value="F-box_dom"/>
</dbReference>
<dbReference type="AlphaFoldDB" id="A0AAV3Q2U5"/>
<keyword evidence="3" id="KW-1185">Reference proteome</keyword>